<sequence length="334" mass="37704">MSILDPDLFYNWEERANFLSNDEFVDSTVEFIEVINFENEPSRVLKKVFQPAEFRAWAAEPTNESTNSVTSGSDLVGMDASMSMSHSVSEKSTDVLLLCRHWCQASYLSDMIQRLAPVASHPVAMPIMLCSLYENTLHRQINSTWKLVFDVERASGQTGIDLMDPSGAIQPTGSCDDPELSRKAISGTQLAIAWATYVPRGIAMVAAVDSFLERYAESHVQHDDEHLIKQGRLLREHLTLVSQRADSSYHSAKHLLERSRIQVEALKYEVNRDSNNDFPPGYLHRGIVRDSGSKLGQSIPSTLLGHQHTSDSHCRRNMGWLDFTKDEKAWRHNV</sequence>
<evidence type="ECO:0000313" key="1">
    <source>
        <dbReference type="EMBL" id="KAF4952978.1"/>
    </source>
</evidence>
<dbReference type="Proteomes" id="UP000622797">
    <property type="component" value="Unassembled WGS sequence"/>
</dbReference>
<organism evidence="1 2">
    <name type="scientific">Fusarium sarcochroum</name>
    <dbReference type="NCBI Taxonomy" id="1208366"/>
    <lineage>
        <taxon>Eukaryota</taxon>
        <taxon>Fungi</taxon>
        <taxon>Dikarya</taxon>
        <taxon>Ascomycota</taxon>
        <taxon>Pezizomycotina</taxon>
        <taxon>Sordariomycetes</taxon>
        <taxon>Hypocreomycetidae</taxon>
        <taxon>Hypocreales</taxon>
        <taxon>Nectriaceae</taxon>
        <taxon>Fusarium</taxon>
        <taxon>Fusarium lateritium species complex</taxon>
    </lineage>
</organism>
<gene>
    <name evidence="1" type="ORF">FSARC_12517</name>
</gene>
<comment type="caution">
    <text evidence="1">The sequence shown here is derived from an EMBL/GenBank/DDBJ whole genome shotgun (WGS) entry which is preliminary data.</text>
</comment>
<accession>A0A8H4T7W6</accession>
<dbReference type="AlphaFoldDB" id="A0A8H4T7W6"/>
<reference evidence="1" key="2">
    <citation type="submission" date="2020-05" db="EMBL/GenBank/DDBJ databases">
        <authorList>
            <person name="Kim H.-S."/>
            <person name="Proctor R.H."/>
            <person name="Brown D.W."/>
        </authorList>
    </citation>
    <scope>NUCLEOTIDE SEQUENCE</scope>
    <source>
        <strain evidence="1">NRRL 20472</strain>
    </source>
</reference>
<reference evidence="1" key="1">
    <citation type="journal article" date="2020" name="BMC Genomics">
        <title>Correction to: Identification and distribution of gene clusters required for synthesis of sphingolipid metabolism inhibitors in diverse species of the filamentous fungus Fusarium.</title>
        <authorList>
            <person name="Kim H.S."/>
            <person name="Lohmar J.M."/>
            <person name="Busman M."/>
            <person name="Brown D.W."/>
            <person name="Naumann T.A."/>
            <person name="Divon H.H."/>
            <person name="Lysoe E."/>
            <person name="Uhlig S."/>
            <person name="Proctor R.H."/>
        </authorList>
    </citation>
    <scope>NUCLEOTIDE SEQUENCE</scope>
    <source>
        <strain evidence="1">NRRL 20472</strain>
    </source>
</reference>
<evidence type="ECO:0000313" key="2">
    <source>
        <dbReference type="Proteomes" id="UP000622797"/>
    </source>
</evidence>
<protein>
    <submittedName>
        <fullName evidence="1">Uncharacterized protein</fullName>
    </submittedName>
</protein>
<keyword evidence="2" id="KW-1185">Reference proteome</keyword>
<name>A0A8H4T7W6_9HYPO</name>
<proteinExistence type="predicted"/>
<dbReference type="EMBL" id="JABEXW010000859">
    <property type="protein sequence ID" value="KAF4952978.1"/>
    <property type="molecule type" value="Genomic_DNA"/>
</dbReference>
<dbReference type="OrthoDB" id="3738195at2759"/>